<dbReference type="Pfam" id="PF05159">
    <property type="entry name" value="Capsule_synth"/>
    <property type="match status" value="1"/>
</dbReference>
<sequence>MMAMVARDSRVLLLQGPPSAFWGELGDGFTAAGAALHKVNLCLGDRLYWGRRPATPFKGRRADWPAFIEKLIVERGITDLLYYGDRMPYHAQAAEIAQRHGVRSHAVEFGYLRPGWITLERGGMGAWSHFPNDPAIIRAAAAAVPAVDEARRYAHAFGVEAFNEVVFNLLTSFDRLVYPHYDPDRFYAPLVEYLSSFLRTARRHRQRPTVGEVAGQAAERAWPYALYALQLQSDWQIRANSPYRDQREALDCVIGSMSRHAEPGMRLIVKLHPMDTGMIDWARETAAIARRHGVSERVLFIDGGDLDRLMAEAALVFVINSTVGLHALRAGRPTKALGIAVYDMPGLTEQRDLDAIWAAPSAPDPELAQALVRLLAATIQVRGSFYAKEGRKPAIDEIVRRVVEGGVNQPGAFVTPPPRLENARARGVLG</sequence>
<organism evidence="1">
    <name type="scientific">Bosea sp. NBC_00436</name>
    <dbReference type="NCBI Taxonomy" id="2969620"/>
    <lineage>
        <taxon>Bacteria</taxon>
        <taxon>Pseudomonadati</taxon>
        <taxon>Pseudomonadota</taxon>
        <taxon>Alphaproteobacteria</taxon>
        <taxon>Hyphomicrobiales</taxon>
        <taxon>Boseaceae</taxon>
        <taxon>Bosea</taxon>
    </lineage>
</organism>
<protein>
    <submittedName>
        <fullName evidence="1">Capsular biosynthesis protein</fullName>
    </submittedName>
</protein>
<dbReference type="EMBL" id="CP102774">
    <property type="protein sequence ID" value="UZF87292.1"/>
    <property type="molecule type" value="Genomic_DNA"/>
</dbReference>
<dbReference type="InterPro" id="IPR007833">
    <property type="entry name" value="Capsule_polysaccharide_synth"/>
</dbReference>
<evidence type="ECO:0000313" key="1">
    <source>
        <dbReference type="EMBL" id="UZF87292.1"/>
    </source>
</evidence>
<gene>
    <name evidence="1" type="ORF">NWE54_00365</name>
</gene>
<reference evidence="1" key="1">
    <citation type="submission" date="2022-08" db="EMBL/GenBank/DDBJ databases">
        <title>Complete Genome Sequences of 2 Bosea sp. soil isolates.</title>
        <authorList>
            <person name="Alvarez Arevalo M."/>
            <person name="Sterndorff E.B."/>
            <person name="Faurdal D."/>
            <person name="Joergensen T.S."/>
            <person name="Weber T."/>
        </authorList>
    </citation>
    <scope>NUCLEOTIDE SEQUENCE</scope>
    <source>
        <strain evidence="1">NBC_00436</strain>
    </source>
</reference>
<dbReference type="GO" id="GO:0000271">
    <property type="term" value="P:polysaccharide biosynthetic process"/>
    <property type="evidence" value="ECO:0007669"/>
    <property type="project" value="InterPro"/>
</dbReference>
<dbReference type="AlphaFoldDB" id="A0A9E7ZVT5"/>
<accession>A0A9E7ZVT5</accession>
<name>A0A9E7ZVT5_9HYPH</name>
<proteinExistence type="predicted"/>
<dbReference type="GO" id="GO:0015774">
    <property type="term" value="P:polysaccharide transport"/>
    <property type="evidence" value="ECO:0007669"/>
    <property type="project" value="InterPro"/>
</dbReference>
<dbReference type="CDD" id="cd16441">
    <property type="entry name" value="beta_Kdo_transferase_KpsS"/>
    <property type="match status" value="1"/>
</dbReference>